<dbReference type="PANTHER" id="PTHR22550">
    <property type="entry name" value="SPORE GERMINATION PROTEIN"/>
    <property type="match status" value="1"/>
</dbReference>
<dbReference type="STRING" id="635013.TherJR_2526"/>
<evidence type="ECO:0000256" key="2">
    <source>
        <dbReference type="ARBA" id="ARBA00023136"/>
    </source>
</evidence>
<dbReference type="EMBL" id="CP002028">
    <property type="protein sequence ID" value="ADG83363.1"/>
    <property type="molecule type" value="Genomic_DNA"/>
</dbReference>
<gene>
    <name evidence="4" type="ordered locus">TherJR_2526</name>
</gene>
<dbReference type="Proteomes" id="UP000002377">
    <property type="component" value="Chromosome"/>
</dbReference>
<feature type="transmembrane region" description="Helical" evidence="3">
    <location>
        <begin position="322"/>
        <end position="341"/>
    </location>
</feature>
<dbReference type="HOGENOM" id="CLU_021639_4_1_9"/>
<dbReference type="Pfam" id="PF03323">
    <property type="entry name" value="GerA"/>
    <property type="match status" value="1"/>
</dbReference>
<feature type="transmembrane region" description="Helical" evidence="3">
    <location>
        <begin position="361"/>
        <end position="379"/>
    </location>
</feature>
<feature type="transmembrane region" description="Helical" evidence="3">
    <location>
        <begin position="386"/>
        <end position="405"/>
    </location>
</feature>
<proteinExistence type="inferred from homology"/>
<evidence type="ECO:0000256" key="1">
    <source>
        <dbReference type="ARBA" id="ARBA00005278"/>
    </source>
</evidence>
<dbReference type="GO" id="GO:0016020">
    <property type="term" value="C:membrane"/>
    <property type="evidence" value="ECO:0007669"/>
    <property type="project" value="InterPro"/>
</dbReference>
<dbReference type="AlphaFoldDB" id="D5XBD4"/>
<keyword evidence="2 3" id="KW-0472">Membrane</keyword>
<keyword evidence="3" id="KW-1133">Transmembrane helix</keyword>
<dbReference type="KEGG" id="tjr:TherJR_2526"/>
<dbReference type="GO" id="GO:0009847">
    <property type="term" value="P:spore germination"/>
    <property type="evidence" value="ECO:0007669"/>
    <property type="project" value="InterPro"/>
</dbReference>
<dbReference type="RefSeq" id="WP_013121357.1">
    <property type="nucleotide sequence ID" value="NC_014152.1"/>
</dbReference>
<dbReference type="PANTHER" id="PTHR22550:SF5">
    <property type="entry name" value="LEUCINE ZIPPER PROTEIN 4"/>
    <property type="match status" value="1"/>
</dbReference>
<dbReference type="InterPro" id="IPR004995">
    <property type="entry name" value="Spore_Ger"/>
</dbReference>
<organism evidence="4 5">
    <name type="scientific">Thermincola potens (strain JR)</name>
    <dbReference type="NCBI Taxonomy" id="635013"/>
    <lineage>
        <taxon>Bacteria</taxon>
        <taxon>Bacillati</taxon>
        <taxon>Bacillota</taxon>
        <taxon>Clostridia</taxon>
        <taxon>Eubacteriales</taxon>
        <taxon>Thermincolaceae</taxon>
        <taxon>Thermincola</taxon>
    </lineage>
</organism>
<keyword evidence="3" id="KW-0812">Transmembrane</keyword>
<evidence type="ECO:0000313" key="5">
    <source>
        <dbReference type="Proteomes" id="UP000002377"/>
    </source>
</evidence>
<protein>
    <submittedName>
        <fullName evidence="4">GerA spore germination protein</fullName>
    </submittedName>
</protein>
<accession>D5XBD4</accession>
<name>D5XBD4_THEPJ</name>
<dbReference type="OrthoDB" id="1726708at2"/>
<sequence length="504" mass="56354">MFRLLKHMAKQLVKNKNNSQSSETKEKLVPFPAVRKNLTWFKQVLNDSDDLIIREFSNADLAGIEGALLYLEGMVNNDIVNNVLLPALLRDDILIHSLGETEPAIRKDQIDKEIVPVGGSKLVDDLHAALLSLMSGDTLVLLEGICQIYVFETKGWKERETAEPQSERIVRGPQIAFVEKLTINMALIRRRSRNPEITFRKMNIGNESKTDIAVVYHRKKVRQQVLNELLHRINSLNINNLQDSGMLEDYIKDNPLSFFPQLQYTERPDKVVASVIEGRVGIIVDGSPMVLLAPAPLAVFFQSAEDYYENWQFGTIIRWTRFLAAFISTSLPALYIAIISYHPELLPMRLAFSIGATRLTVPFPAFVEALLMESILELLQEASIRLPQPVGQTIGIVGGLVIGQAAVQAGIISPIMVIIISITAISSFVLPAYNFNLATRLIRVPFILSAVFLGFYGLVLAWLTTLAHLCQLKTMGASYMEGITPFSKKSLDTLIRTPKRLTGK</sequence>
<feature type="transmembrane region" description="Helical" evidence="3">
    <location>
        <begin position="444"/>
        <end position="463"/>
    </location>
</feature>
<dbReference type="eggNOG" id="COG0697">
    <property type="taxonomic scope" value="Bacteria"/>
</dbReference>
<reference evidence="4 5" key="1">
    <citation type="submission" date="2010-05" db="EMBL/GenBank/DDBJ databases">
        <title>Complete sequence of Thermincola sp. JR.</title>
        <authorList>
            <consortium name="US DOE Joint Genome Institute"/>
            <person name="Lucas S."/>
            <person name="Copeland A."/>
            <person name="Lapidus A."/>
            <person name="Cheng J.-F."/>
            <person name="Bruce D."/>
            <person name="Goodwin L."/>
            <person name="Pitluck S."/>
            <person name="Chertkov O."/>
            <person name="Detter J.C."/>
            <person name="Han C."/>
            <person name="Tapia R."/>
            <person name="Land M."/>
            <person name="Hauser L."/>
            <person name="Kyrpides N."/>
            <person name="Mikhailova N."/>
            <person name="Hazen T.C."/>
            <person name="Woyke T."/>
        </authorList>
    </citation>
    <scope>NUCLEOTIDE SEQUENCE [LARGE SCALE GENOMIC DNA]</scope>
    <source>
        <strain evidence="4 5">JR</strain>
    </source>
</reference>
<dbReference type="InterPro" id="IPR050768">
    <property type="entry name" value="UPF0353/GerABKA_families"/>
</dbReference>
<evidence type="ECO:0000313" key="4">
    <source>
        <dbReference type="EMBL" id="ADG83363.1"/>
    </source>
</evidence>
<keyword evidence="5" id="KW-1185">Reference proteome</keyword>
<dbReference type="PIRSF" id="PIRSF005690">
    <property type="entry name" value="GerBA"/>
    <property type="match status" value="1"/>
</dbReference>
<feature type="transmembrane region" description="Helical" evidence="3">
    <location>
        <begin position="411"/>
        <end position="432"/>
    </location>
</feature>
<comment type="similarity">
    <text evidence="1">Belongs to the GerABKA family.</text>
</comment>
<evidence type="ECO:0000256" key="3">
    <source>
        <dbReference type="SAM" id="Phobius"/>
    </source>
</evidence>